<feature type="compositionally biased region" description="Polar residues" evidence="1">
    <location>
        <begin position="397"/>
        <end position="408"/>
    </location>
</feature>
<feature type="compositionally biased region" description="Polar residues" evidence="1">
    <location>
        <begin position="418"/>
        <end position="430"/>
    </location>
</feature>
<feature type="compositionally biased region" description="Polar residues" evidence="1">
    <location>
        <begin position="440"/>
        <end position="466"/>
    </location>
</feature>
<feature type="compositionally biased region" description="Polar residues" evidence="1">
    <location>
        <begin position="25"/>
        <end position="40"/>
    </location>
</feature>
<feature type="compositionally biased region" description="Polar residues" evidence="1">
    <location>
        <begin position="304"/>
        <end position="315"/>
    </location>
</feature>
<keyword evidence="2" id="KW-0472">Membrane</keyword>
<keyword evidence="2" id="KW-0812">Transmembrane</keyword>
<dbReference type="Proteomes" id="UP000559256">
    <property type="component" value="Unassembled WGS sequence"/>
</dbReference>
<keyword evidence="2" id="KW-1133">Transmembrane helix</keyword>
<feature type="region of interest" description="Disordered" evidence="1">
    <location>
        <begin position="218"/>
        <end position="321"/>
    </location>
</feature>
<keyword evidence="4" id="KW-1185">Reference proteome</keyword>
<dbReference type="OrthoDB" id="3127165at2759"/>
<dbReference type="AlphaFoldDB" id="A0A8H5GDI2"/>
<sequence>MDNSFTTVTVHGALPTGDPFRPGARNNTRQVTPIGTASDGSETTYLDEVVIYGSGSSTGASRSQSASTTSVADLTPISTWRATLVEGASAYAVAISHPSNSPGTAFSCNFGSEECVQSNYQVFTRTISATATTTFTSVSLTRTLSHVSAISSPIATLLVSLTTPAPTPSSSLIPSSDSGSSNASMVGRAVGGAIGGSALLALICFLLIFCSRRYRRRRSADRSLPQNSSRSPPPDDRAARSHPPSSTIRRPQPAYGNMDNASETYSDSELKNLRPNSIISASGSASDSRSVLSDSPYNRMPSVPYTSSQTGSSPRPYNEEKGSITALALKRSFPPNSPSPLTRNIAVDDVEKQASPDPSISPAPRPQRNNSSRFIERLSLNSTKLDVLMTLASIESARNSGSNATDRATSAVVAGETDPNSHSRLNQLYRTSLGEDASNLDDSTTLQESSFGQESTLASAGQSWEDSSSFPHPGSSLSHSHSAHHDLSYS</sequence>
<evidence type="ECO:0000313" key="4">
    <source>
        <dbReference type="Proteomes" id="UP000559256"/>
    </source>
</evidence>
<dbReference type="EMBL" id="JAACJM010000036">
    <property type="protein sequence ID" value="KAF5362941.1"/>
    <property type="molecule type" value="Genomic_DNA"/>
</dbReference>
<organism evidence="3 4">
    <name type="scientific">Tetrapyrgos nigripes</name>
    <dbReference type="NCBI Taxonomy" id="182062"/>
    <lineage>
        <taxon>Eukaryota</taxon>
        <taxon>Fungi</taxon>
        <taxon>Dikarya</taxon>
        <taxon>Basidiomycota</taxon>
        <taxon>Agaricomycotina</taxon>
        <taxon>Agaricomycetes</taxon>
        <taxon>Agaricomycetidae</taxon>
        <taxon>Agaricales</taxon>
        <taxon>Marasmiineae</taxon>
        <taxon>Marasmiaceae</taxon>
        <taxon>Tetrapyrgos</taxon>
    </lineage>
</organism>
<reference evidence="3 4" key="1">
    <citation type="journal article" date="2020" name="ISME J.">
        <title>Uncovering the hidden diversity of litter-decomposition mechanisms in mushroom-forming fungi.</title>
        <authorList>
            <person name="Floudas D."/>
            <person name="Bentzer J."/>
            <person name="Ahren D."/>
            <person name="Johansson T."/>
            <person name="Persson P."/>
            <person name="Tunlid A."/>
        </authorList>
    </citation>
    <scope>NUCLEOTIDE SEQUENCE [LARGE SCALE GENOMIC DNA]</scope>
    <source>
        <strain evidence="3 4">CBS 291.85</strain>
    </source>
</reference>
<name>A0A8H5GDI2_9AGAR</name>
<feature type="region of interest" description="Disordered" evidence="1">
    <location>
        <begin position="397"/>
        <end position="490"/>
    </location>
</feature>
<feature type="region of interest" description="Disordered" evidence="1">
    <location>
        <begin position="351"/>
        <end position="372"/>
    </location>
</feature>
<feature type="transmembrane region" description="Helical" evidence="2">
    <location>
        <begin position="189"/>
        <end position="209"/>
    </location>
</feature>
<evidence type="ECO:0000256" key="2">
    <source>
        <dbReference type="SAM" id="Phobius"/>
    </source>
</evidence>
<evidence type="ECO:0000313" key="3">
    <source>
        <dbReference type="EMBL" id="KAF5362941.1"/>
    </source>
</evidence>
<feature type="compositionally biased region" description="Low complexity" evidence="1">
    <location>
        <begin position="277"/>
        <end position="295"/>
    </location>
</feature>
<accession>A0A8H5GDI2</accession>
<protein>
    <submittedName>
        <fullName evidence="3">Uncharacterized protein</fullName>
    </submittedName>
</protein>
<feature type="region of interest" description="Disordered" evidence="1">
    <location>
        <begin position="1"/>
        <end position="40"/>
    </location>
</feature>
<evidence type="ECO:0000256" key="1">
    <source>
        <dbReference type="SAM" id="MobiDB-lite"/>
    </source>
</evidence>
<comment type="caution">
    <text evidence="3">The sequence shown here is derived from an EMBL/GenBank/DDBJ whole genome shotgun (WGS) entry which is preliminary data.</text>
</comment>
<feature type="compositionally biased region" description="Low complexity" evidence="1">
    <location>
        <begin position="467"/>
        <end position="480"/>
    </location>
</feature>
<gene>
    <name evidence="3" type="ORF">D9758_007034</name>
</gene>
<proteinExistence type="predicted"/>